<evidence type="ECO:0000256" key="2">
    <source>
        <dbReference type="ARBA" id="ARBA00022475"/>
    </source>
</evidence>
<evidence type="ECO:0000256" key="3">
    <source>
        <dbReference type="ARBA" id="ARBA00022519"/>
    </source>
</evidence>
<dbReference type="CDD" id="cd07984">
    <property type="entry name" value="LPLAT_LABLAT-like"/>
    <property type="match status" value="1"/>
</dbReference>
<keyword evidence="6 8" id="KW-0012">Acyltransferase</keyword>
<dbReference type="Pfam" id="PF03279">
    <property type="entry name" value="Lip_A_acyltrans"/>
    <property type="match status" value="1"/>
</dbReference>
<sequence>MILFKLISYLPLSFLYLLTDILYLIGYHILRYRRKVIQENLYHAFPEKSQKERNRIAEKFFRNLTDSFAETIKMYSISKEELNRRILVNNKELVLDAIRNGEVVIGMTGHFFNWEMHLLQTSANITNQLDVVYLKVNNPFFEKLMLKIRTRFGAGLIERAAFQRDYLRKRDQPRLIVLAADQRPTMGEIRYWAPFMNRETAFFEGGEKLAKRFLHPVVYAYVEKPKRGHYTFTYSLMDCPPYESSAAHSITDEFIRLLEKNIREQPEIYLWSHNRWKLTKSKPD</sequence>
<evidence type="ECO:0000313" key="9">
    <source>
        <dbReference type="Proteomes" id="UP001589797"/>
    </source>
</evidence>
<organism evidence="8 9">
    <name type="scientific">Fontibacter flavus</name>
    <dbReference type="NCBI Taxonomy" id="654838"/>
    <lineage>
        <taxon>Bacteria</taxon>
        <taxon>Pseudomonadati</taxon>
        <taxon>Bacteroidota</taxon>
        <taxon>Cytophagia</taxon>
        <taxon>Cytophagales</taxon>
        <taxon>Cyclobacteriaceae</taxon>
        <taxon>Fontibacter</taxon>
    </lineage>
</organism>
<gene>
    <name evidence="8" type="ORF">ACFFIP_12245</name>
</gene>
<evidence type="ECO:0000256" key="6">
    <source>
        <dbReference type="ARBA" id="ARBA00023315"/>
    </source>
</evidence>
<reference evidence="8 9" key="1">
    <citation type="submission" date="2024-09" db="EMBL/GenBank/DDBJ databases">
        <authorList>
            <person name="Sun Q."/>
            <person name="Mori K."/>
        </authorList>
    </citation>
    <scope>NUCLEOTIDE SEQUENCE [LARGE SCALE GENOMIC DNA]</scope>
    <source>
        <strain evidence="8 9">CCM 7650</strain>
    </source>
</reference>
<dbReference type="Proteomes" id="UP001589797">
    <property type="component" value="Unassembled WGS sequence"/>
</dbReference>
<proteinExistence type="predicted"/>
<comment type="caution">
    <text evidence="8">The sequence shown here is derived from an EMBL/GenBank/DDBJ whole genome shotgun (WGS) entry which is preliminary data.</text>
</comment>
<name>A0ABV6FUA7_9BACT</name>
<evidence type="ECO:0000256" key="7">
    <source>
        <dbReference type="SAM" id="Phobius"/>
    </source>
</evidence>
<dbReference type="RefSeq" id="WP_382387939.1">
    <property type="nucleotide sequence ID" value="NZ_JBHLWI010000033.1"/>
</dbReference>
<accession>A0ABV6FUA7</accession>
<dbReference type="GO" id="GO:0016746">
    <property type="term" value="F:acyltransferase activity"/>
    <property type="evidence" value="ECO:0007669"/>
    <property type="project" value="UniProtKB-KW"/>
</dbReference>
<keyword evidence="2" id="KW-1003">Cell membrane</keyword>
<dbReference type="InterPro" id="IPR004960">
    <property type="entry name" value="LipA_acyltrans"/>
</dbReference>
<feature type="transmembrane region" description="Helical" evidence="7">
    <location>
        <begin position="6"/>
        <end position="25"/>
    </location>
</feature>
<dbReference type="PANTHER" id="PTHR30606">
    <property type="entry name" value="LIPID A BIOSYNTHESIS LAUROYL ACYLTRANSFERASE"/>
    <property type="match status" value="1"/>
</dbReference>
<keyword evidence="3" id="KW-0997">Cell inner membrane</keyword>
<dbReference type="PANTHER" id="PTHR30606:SF10">
    <property type="entry name" value="PHOSPHATIDYLINOSITOL MANNOSIDE ACYLTRANSFERASE"/>
    <property type="match status" value="1"/>
</dbReference>
<dbReference type="PIRSF" id="PIRSF026649">
    <property type="entry name" value="MsbB"/>
    <property type="match status" value="1"/>
</dbReference>
<evidence type="ECO:0000256" key="4">
    <source>
        <dbReference type="ARBA" id="ARBA00022679"/>
    </source>
</evidence>
<evidence type="ECO:0000256" key="1">
    <source>
        <dbReference type="ARBA" id="ARBA00004533"/>
    </source>
</evidence>
<keyword evidence="9" id="KW-1185">Reference proteome</keyword>
<comment type="subcellular location">
    <subcellularLocation>
        <location evidence="1">Cell inner membrane</location>
    </subcellularLocation>
</comment>
<protein>
    <submittedName>
        <fullName evidence="8">Lysophospholipid acyltransferase family protein</fullName>
    </submittedName>
</protein>
<evidence type="ECO:0000313" key="8">
    <source>
        <dbReference type="EMBL" id="MFC0263453.1"/>
    </source>
</evidence>
<keyword evidence="7" id="KW-0812">Transmembrane</keyword>
<keyword evidence="5 7" id="KW-0472">Membrane</keyword>
<keyword evidence="7" id="KW-1133">Transmembrane helix</keyword>
<keyword evidence="4" id="KW-0808">Transferase</keyword>
<evidence type="ECO:0000256" key="5">
    <source>
        <dbReference type="ARBA" id="ARBA00023136"/>
    </source>
</evidence>
<dbReference type="EMBL" id="JBHLWI010000033">
    <property type="protein sequence ID" value="MFC0263453.1"/>
    <property type="molecule type" value="Genomic_DNA"/>
</dbReference>